<reference evidence="1" key="1">
    <citation type="journal article" date="2019" name="MBio">
        <title>Virus Genomes from Deep Sea Sediments Expand the Ocean Megavirome and Support Independent Origins of Viral Gigantism.</title>
        <authorList>
            <person name="Backstrom D."/>
            <person name="Yutin N."/>
            <person name="Jorgensen S.L."/>
            <person name="Dharamshi J."/>
            <person name="Homa F."/>
            <person name="Zaremba-Niedwiedzka K."/>
            <person name="Spang A."/>
            <person name="Wolf Y.I."/>
            <person name="Koonin E.V."/>
            <person name="Ettema T.J."/>
        </authorList>
    </citation>
    <scope>NUCLEOTIDE SEQUENCE</scope>
</reference>
<name>A0A481ZA17_9VIRU</name>
<protein>
    <submittedName>
        <fullName evidence="1">Uncharacterized protein</fullName>
    </submittedName>
</protein>
<organism evidence="1">
    <name type="scientific">Pithovirus LCPAC401</name>
    <dbReference type="NCBI Taxonomy" id="2506595"/>
    <lineage>
        <taxon>Viruses</taxon>
        <taxon>Pithoviruses</taxon>
    </lineage>
</organism>
<sequence>MENCDPQIDGMYYTLPKDALMFLDRKNSPLITRIGKESDQYKKLFADYTESRIARNIELDICDFKYR</sequence>
<gene>
    <name evidence="1" type="ORF">LCPAC401_03820</name>
</gene>
<accession>A0A481ZA17</accession>
<dbReference type="EMBL" id="MK500581">
    <property type="protein sequence ID" value="QBK92744.1"/>
    <property type="molecule type" value="Genomic_DNA"/>
</dbReference>
<evidence type="ECO:0000313" key="1">
    <source>
        <dbReference type="EMBL" id="QBK92744.1"/>
    </source>
</evidence>
<proteinExistence type="predicted"/>